<feature type="compositionally biased region" description="Basic and acidic residues" evidence="2">
    <location>
        <begin position="15"/>
        <end position="33"/>
    </location>
</feature>
<dbReference type="Pfam" id="PF00651">
    <property type="entry name" value="BTB"/>
    <property type="match status" value="1"/>
</dbReference>
<dbReference type="Gramene" id="GBG75619">
    <property type="protein sequence ID" value="GBG75619"/>
    <property type="gene ID" value="CBR_g20249"/>
</dbReference>
<evidence type="ECO:0000313" key="5">
    <source>
        <dbReference type="Proteomes" id="UP000265515"/>
    </source>
</evidence>
<dbReference type="PANTHER" id="PTHR23312:SF8">
    <property type="entry name" value="ARMADILLO REPEAT-CONTAINING PROTEIN 5"/>
    <property type="match status" value="1"/>
</dbReference>
<reference evidence="4 5" key="1">
    <citation type="journal article" date="2018" name="Cell">
        <title>The Chara Genome: Secondary Complexity and Implications for Plant Terrestrialization.</title>
        <authorList>
            <person name="Nishiyama T."/>
            <person name="Sakayama H."/>
            <person name="Vries J.D."/>
            <person name="Buschmann H."/>
            <person name="Saint-Marcoux D."/>
            <person name="Ullrich K.K."/>
            <person name="Haas F.B."/>
            <person name="Vanderstraeten L."/>
            <person name="Becker D."/>
            <person name="Lang D."/>
            <person name="Vosolsobe S."/>
            <person name="Rombauts S."/>
            <person name="Wilhelmsson P.K.I."/>
            <person name="Janitza P."/>
            <person name="Kern R."/>
            <person name="Heyl A."/>
            <person name="Rumpler F."/>
            <person name="Villalobos L.I.A.C."/>
            <person name="Clay J.M."/>
            <person name="Skokan R."/>
            <person name="Toyoda A."/>
            <person name="Suzuki Y."/>
            <person name="Kagoshima H."/>
            <person name="Schijlen E."/>
            <person name="Tajeshwar N."/>
            <person name="Catarino B."/>
            <person name="Hetherington A.J."/>
            <person name="Saltykova A."/>
            <person name="Bonnot C."/>
            <person name="Breuninger H."/>
            <person name="Symeonidi A."/>
            <person name="Radhakrishnan G.V."/>
            <person name="Van Nieuwerburgh F."/>
            <person name="Deforce D."/>
            <person name="Chang C."/>
            <person name="Karol K.G."/>
            <person name="Hedrich R."/>
            <person name="Ulvskov P."/>
            <person name="Glockner G."/>
            <person name="Delwiche C.F."/>
            <person name="Petrasek J."/>
            <person name="Van de Peer Y."/>
            <person name="Friml J."/>
            <person name="Beilby M."/>
            <person name="Dolan L."/>
            <person name="Kohara Y."/>
            <person name="Sugano S."/>
            <person name="Fujiyama A."/>
            <person name="Delaux P.-M."/>
            <person name="Quint M."/>
            <person name="TheiBen G."/>
            <person name="Hagemann M."/>
            <person name="Harholt J."/>
            <person name="Dunand C."/>
            <person name="Zachgo S."/>
            <person name="Langdale J."/>
            <person name="Maumus F."/>
            <person name="Straeten D.V.D."/>
            <person name="Gould S.B."/>
            <person name="Rensing S.A."/>
        </authorList>
    </citation>
    <scope>NUCLEOTIDE SEQUENCE [LARGE SCALE GENOMIC DNA]</scope>
    <source>
        <strain evidence="4 5">S276</strain>
    </source>
</reference>
<evidence type="ECO:0000259" key="3">
    <source>
        <dbReference type="PROSITE" id="PS50097"/>
    </source>
</evidence>
<dbReference type="GO" id="GO:0009653">
    <property type="term" value="P:anatomical structure morphogenesis"/>
    <property type="evidence" value="ECO:0007669"/>
    <property type="project" value="TreeGrafter"/>
</dbReference>
<evidence type="ECO:0000256" key="2">
    <source>
        <dbReference type="SAM" id="MobiDB-lite"/>
    </source>
</evidence>
<dbReference type="InterPro" id="IPR013320">
    <property type="entry name" value="ConA-like_dom_sf"/>
</dbReference>
<organism evidence="4 5">
    <name type="scientific">Chara braunii</name>
    <name type="common">Braun's stonewort</name>
    <dbReference type="NCBI Taxonomy" id="69332"/>
    <lineage>
        <taxon>Eukaryota</taxon>
        <taxon>Viridiplantae</taxon>
        <taxon>Streptophyta</taxon>
        <taxon>Charophyceae</taxon>
        <taxon>Charales</taxon>
        <taxon>Characeae</taxon>
        <taxon>Chara</taxon>
    </lineage>
</organism>
<dbReference type="STRING" id="69332.A0A388KZY6"/>
<dbReference type="AlphaFoldDB" id="A0A388KZY6"/>
<proteinExistence type="predicted"/>
<dbReference type="InterPro" id="IPR011333">
    <property type="entry name" value="SKP1/BTB/POZ_sf"/>
</dbReference>
<name>A0A388KZY6_CHABU</name>
<sequence>MADQGSSLQKKRKNDGREGVPYHTEQEEKNAEHEQEVLSVLRTILGREQLLDLTFVCEDGKAVRANRALLASWSEYFLKLLHGDMKERSMDRIPLPNAKAGGLQIVVSYMHGRPFRWGTDSCWDDMVEAYCLTAQYQIDSLCERILLLVRSLVHARELGDLLNAAIPRQAEEVLRAAVKVMNDILALDSTSFLGWAKESITYCLENMIFPPNVTETMVVEAVLSAASYDCTAGVEQENACMQSEMAASAAKEFDPAVSKLRRCSQSAKPLTKCDAEGGHSLSRKNLQEILEYHINLAFVDPLFVNKRIEPLGILRPEVLTAVYRVHAICCSRGFSTKSMLALPWRSLSTKVSFARFKVGQDGIHKSYTEVLLPSPWDCVRGISSGIIISEEQPHRVRCTGRRSEESTEDPLRMNLPLVSGKHIWMVRSLSSCMAFGVGVASSNPRVIFHLQCFSMGRKYWLWKKTDEKRIMQDMSEVFPDSFSLERFNRCGATLFVILDITKRSLTFADKLERYMNREGEYPAAFVELPCDTALYPSFCMTSPGYVEIEWIQSSPCAQLTRPHWRMCVVIEELISIRLRDHLRCISVQFTTCFKQQGRQLEVHHEVRSKVMGLNCIYCYGIVARFAVSMAMVARFAVSIANLTVRFRVMQSLCSL</sequence>
<dbReference type="Proteomes" id="UP000265515">
    <property type="component" value="Unassembled WGS sequence"/>
</dbReference>
<feature type="domain" description="BTB" evidence="3">
    <location>
        <begin position="51"/>
        <end position="111"/>
    </location>
</feature>
<dbReference type="SUPFAM" id="SSF54695">
    <property type="entry name" value="POZ domain"/>
    <property type="match status" value="1"/>
</dbReference>
<dbReference type="CDD" id="cd18186">
    <property type="entry name" value="BTB_POZ_ZBTB_KLHL-like"/>
    <property type="match status" value="1"/>
</dbReference>
<dbReference type="SUPFAM" id="SSF49899">
    <property type="entry name" value="Concanavalin A-like lectins/glucanases"/>
    <property type="match status" value="1"/>
</dbReference>
<accession>A0A388KZY6</accession>
<dbReference type="PROSITE" id="PS50097">
    <property type="entry name" value="BTB"/>
    <property type="match status" value="1"/>
</dbReference>
<dbReference type="EMBL" id="BFEA01000227">
    <property type="protein sequence ID" value="GBG75619.1"/>
    <property type="molecule type" value="Genomic_DNA"/>
</dbReference>
<evidence type="ECO:0000256" key="1">
    <source>
        <dbReference type="ARBA" id="ARBA00004906"/>
    </source>
</evidence>
<keyword evidence="5" id="KW-1185">Reference proteome</keyword>
<gene>
    <name evidence="4" type="ORF">CBR_g20249</name>
</gene>
<feature type="region of interest" description="Disordered" evidence="2">
    <location>
        <begin position="1"/>
        <end position="33"/>
    </location>
</feature>
<comment type="pathway">
    <text evidence="1">Protein modification; protein ubiquitination.</text>
</comment>
<dbReference type="Gene3D" id="3.30.710.10">
    <property type="entry name" value="Potassium Channel Kv1.1, Chain A"/>
    <property type="match status" value="1"/>
</dbReference>
<dbReference type="SMART" id="SM00225">
    <property type="entry name" value="BTB"/>
    <property type="match status" value="1"/>
</dbReference>
<dbReference type="GO" id="GO:0005829">
    <property type="term" value="C:cytosol"/>
    <property type="evidence" value="ECO:0007669"/>
    <property type="project" value="TreeGrafter"/>
</dbReference>
<dbReference type="PANTHER" id="PTHR23312">
    <property type="entry name" value="ARMC5 ARMADILLO REPEAT-CONTAINING -RELATED"/>
    <property type="match status" value="1"/>
</dbReference>
<dbReference type="InterPro" id="IPR000210">
    <property type="entry name" value="BTB/POZ_dom"/>
</dbReference>
<protein>
    <recommendedName>
        <fullName evidence="3">BTB domain-containing protein</fullName>
    </recommendedName>
</protein>
<evidence type="ECO:0000313" key="4">
    <source>
        <dbReference type="EMBL" id="GBG75619.1"/>
    </source>
</evidence>
<comment type="caution">
    <text evidence="4">The sequence shown here is derived from an EMBL/GenBank/DDBJ whole genome shotgun (WGS) entry which is preliminary data.</text>
</comment>